<proteinExistence type="inferred from homology"/>
<evidence type="ECO:0000313" key="4">
    <source>
        <dbReference type="Proteomes" id="UP001431209"/>
    </source>
</evidence>
<comment type="caution">
    <text evidence="3">The sequence shown here is derived from an EMBL/GenBank/DDBJ whole genome shotgun (WGS) entry which is preliminary data.</text>
</comment>
<dbReference type="Proteomes" id="UP001431209">
    <property type="component" value="Unassembled WGS sequence"/>
</dbReference>
<keyword evidence="2" id="KW-0479">Metal-binding</keyword>
<evidence type="ECO:0000256" key="1">
    <source>
        <dbReference type="ARBA" id="ARBA00006333"/>
    </source>
</evidence>
<sequence>MTAEEDYTLILAEEGTYKLVRVIVNTDTDNGIESSESSDSLVFMDKIDDQFFDKKSFAQDKDFNENVTMQVRDIAVSCGVLDLNNRKQMFAFHNFCPAGLHFYRCPSVDKTVSALSFLNLLWFVDDLLDDKHLTQEESKDLIEQVCFFFGVSEQTSESTDSKFISISRYASAVRERLLGHVSQDWMNNFAQSYGKYARASLKETSNKKNCFSVEEYMRLRMYTSAVFPCQDLLSMLYDFEYVPCPDVERARFLCNRIISFTNDIFSFEKEYNSNSANLLKLIMIEREQLLSGAVGTCVSLLNQDICELLQIEKNLEQEEGWKAKFITGLKTMIQGNAIWSSGTKRYCTPTSPFADLRESWARQT</sequence>
<organism evidence="3 4">
    <name type="scientific">Acrasis kona</name>
    <dbReference type="NCBI Taxonomy" id="1008807"/>
    <lineage>
        <taxon>Eukaryota</taxon>
        <taxon>Discoba</taxon>
        <taxon>Heterolobosea</taxon>
        <taxon>Tetramitia</taxon>
        <taxon>Eutetramitia</taxon>
        <taxon>Acrasidae</taxon>
        <taxon>Acrasis</taxon>
    </lineage>
</organism>
<dbReference type="AlphaFoldDB" id="A0AAW2Z386"/>
<dbReference type="Gene3D" id="1.10.600.10">
    <property type="entry name" value="Farnesyl Diphosphate Synthase"/>
    <property type="match status" value="1"/>
</dbReference>
<dbReference type="SUPFAM" id="SSF48576">
    <property type="entry name" value="Terpenoid synthases"/>
    <property type="match status" value="1"/>
</dbReference>
<keyword evidence="4" id="KW-1185">Reference proteome</keyword>
<keyword evidence="2" id="KW-0460">Magnesium</keyword>
<accession>A0AAW2Z386</accession>
<dbReference type="PANTHER" id="PTHR35201">
    <property type="entry name" value="TERPENE SYNTHASE"/>
    <property type="match status" value="1"/>
</dbReference>
<dbReference type="GO" id="GO:0046872">
    <property type="term" value="F:metal ion binding"/>
    <property type="evidence" value="ECO:0007669"/>
    <property type="project" value="UniProtKB-KW"/>
</dbReference>
<gene>
    <name evidence="3" type="ORF">AKO1_014980</name>
</gene>
<keyword evidence="2" id="KW-0456">Lyase</keyword>
<reference evidence="3 4" key="1">
    <citation type="submission" date="2024-03" db="EMBL/GenBank/DDBJ databases">
        <title>The Acrasis kona genome and developmental transcriptomes reveal deep origins of eukaryotic multicellular pathways.</title>
        <authorList>
            <person name="Sheikh S."/>
            <person name="Fu C.-J."/>
            <person name="Brown M.W."/>
            <person name="Baldauf S.L."/>
        </authorList>
    </citation>
    <scope>NUCLEOTIDE SEQUENCE [LARGE SCALE GENOMIC DNA]</scope>
    <source>
        <strain evidence="3 4">ATCC MYA-3509</strain>
    </source>
</reference>
<evidence type="ECO:0000313" key="3">
    <source>
        <dbReference type="EMBL" id="KAL0483082.1"/>
    </source>
</evidence>
<comment type="similarity">
    <text evidence="1 2">Belongs to the terpene synthase family.</text>
</comment>
<protein>
    <recommendedName>
        <fullName evidence="2">Terpene synthase</fullName>
        <ecNumber evidence="2">4.2.3.-</ecNumber>
    </recommendedName>
</protein>
<dbReference type="InterPro" id="IPR034686">
    <property type="entry name" value="Terpene_cyclase-like_2"/>
</dbReference>
<dbReference type="EC" id="4.2.3.-" evidence="2"/>
<dbReference type="GO" id="GO:0008299">
    <property type="term" value="P:isoprenoid biosynthetic process"/>
    <property type="evidence" value="ECO:0007669"/>
    <property type="project" value="UniProtKB-ARBA"/>
</dbReference>
<dbReference type="EMBL" id="JAOPGA020000927">
    <property type="protein sequence ID" value="KAL0483082.1"/>
    <property type="molecule type" value="Genomic_DNA"/>
</dbReference>
<dbReference type="InterPro" id="IPR008949">
    <property type="entry name" value="Isoprenoid_synthase_dom_sf"/>
</dbReference>
<evidence type="ECO:0000256" key="2">
    <source>
        <dbReference type="RuleBase" id="RU366034"/>
    </source>
</evidence>
<dbReference type="GO" id="GO:0010333">
    <property type="term" value="F:terpene synthase activity"/>
    <property type="evidence" value="ECO:0007669"/>
    <property type="project" value="InterPro"/>
</dbReference>
<dbReference type="Pfam" id="PF19086">
    <property type="entry name" value="Terpene_syn_C_2"/>
    <property type="match status" value="1"/>
</dbReference>
<dbReference type="PANTHER" id="PTHR35201:SF4">
    <property type="entry name" value="BETA-PINACENE SYNTHASE-RELATED"/>
    <property type="match status" value="1"/>
</dbReference>
<comment type="cofactor">
    <cofactor evidence="2">
        <name>Mg(2+)</name>
        <dbReference type="ChEBI" id="CHEBI:18420"/>
    </cofactor>
</comment>
<name>A0AAW2Z386_9EUKA</name>